<organism evidence="2 3">
    <name type="scientific">Streptomyces viridosporus (strain ATCC 14672 / DSM 40746 / JCM 4963 / KCTC 9882 / NRRL B-12104 / FH 1290)</name>
    <name type="common">Streptomyces ghanaensis</name>
    <dbReference type="NCBI Taxonomy" id="566461"/>
    <lineage>
        <taxon>Bacteria</taxon>
        <taxon>Bacillati</taxon>
        <taxon>Actinomycetota</taxon>
        <taxon>Actinomycetes</taxon>
        <taxon>Kitasatosporales</taxon>
        <taxon>Streptomycetaceae</taxon>
        <taxon>Streptomyces</taxon>
    </lineage>
</organism>
<evidence type="ECO:0000313" key="3">
    <source>
        <dbReference type="Proteomes" id="UP000003824"/>
    </source>
</evidence>
<dbReference type="EMBL" id="DS999641">
    <property type="protein sequence ID" value="EFE65060.2"/>
    <property type="molecule type" value="Genomic_DNA"/>
</dbReference>
<feature type="compositionally biased region" description="Low complexity" evidence="1">
    <location>
        <begin position="49"/>
        <end position="58"/>
    </location>
</feature>
<reference evidence="3" key="1">
    <citation type="submission" date="2008-12" db="EMBL/GenBank/DDBJ databases">
        <title>Annotation of Streptomyces ghanaensis ATCC 14672.</title>
        <authorList>
            <consortium name="The Broad Institute Genome Sequencing Platform"/>
            <consortium name="Broad Institute Microbial Sequencing Center"/>
            <person name="Fischbach M."/>
            <person name="Ward D."/>
            <person name="Young S."/>
            <person name="Kodira C.D."/>
            <person name="Zeng Q."/>
            <person name="Koehrsen M."/>
            <person name="Godfrey P."/>
            <person name="Alvarado L."/>
            <person name="Berlin A.M."/>
            <person name="Borenstein D."/>
            <person name="Chen Z."/>
            <person name="Engels R."/>
            <person name="Freedman E."/>
            <person name="Gellesch M."/>
            <person name="Goldberg J."/>
            <person name="Griggs A."/>
            <person name="Gujja S."/>
            <person name="Heiman D.I."/>
            <person name="Hepburn T.A."/>
            <person name="Howarth C."/>
            <person name="Jen D."/>
            <person name="Larson L."/>
            <person name="Lewis B."/>
            <person name="Mehta T."/>
            <person name="Park D."/>
            <person name="Pearson M."/>
            <person name="Roberts A."/>
            <person name="Saif S."/>
            <person name="Shea T.D."/>
            <person name="Shenoy N."/>
            <person name="Sisk P."/>
            <person name="Stolte C."/>
            <person name="Sykes S.N."/>
            <person name="Walk T."/>
            <person name="White J."/>
            <person name="Yandava C."/>
            <person name="Straight P."/>
            <person name="Clardy J."/>
            <person name="Hung D."/>
            <person name="Kolter R."/>
            <person name="Mekalanos J."/>
            <person name="Walker S."/>
            <person name="Walsh C.T."/>
            <person name="Wieland B.L.C."/>
            <person name="Ilzarbe M."/>
            <person name="Galagan J."/>
            <person name="Nusbaum C."/>
            <person name="Birren B."/>
        </authorList>
    </citation>
    <scope>NUCLEOTIDE SEQUENCE [LARGE SCALE GENOMIC DNA]</scope>
    <source>
        <strain evidence="3">ATCC 14672 / DSM 40746 / JCM 4963 / KCTC 9882 / NRRL B-12104 / FH 1290</strain>
    </source>
</reference>
<accession>D5ZVR5</accession>
<name>D5ZVR5_STRV1</name>
<feature type="region of interest" description="Disordered" evidence="1">
    <location>
        <begin position="28"/>
        <end position="116"/>
    </location>
</feature>
<protein>
    <submittedName>
        <fullName evidence="2">Predicted protein</fullName>
    </submittedName>
</protein>
<proteinExistence type="predicted"/>
<evidence type="ECO:0000256" key="1">
    <source>
        <dbReference type="SAM" id="MobiDB-lite"/>
    </source>
</evidence>
<dbReference type="AlphaFoldDB" id="D5ZVR5"/>
<dbReference type="Proteomes" id="UP000003824">
    <property type="component" value="Unassembled WGS sequence"/>
</dbReference>
<gene>
    <name evidence="2" type="ORF">SSFG_00314</name>
</gene>
<dbReference type="eggNOG" id="COG0657">
    <property type="taxonomic scope" value="Bacteria"/>
</dbReference>
<sequence length="138" mass="14845">MRCALDVLFADVPAEQVDEARDFYASRAVGRGPSTPEELKEARARRAVPRAAGPPAVEETIEAAETRVPLRIFPPVEGPPRRSGSSTRPMPASERPGSGNANYTARSLMTGAAGGDAGKFTLQVFRGIPPSRRLRKME</sequence>
<evidence type="ECO:0000313" key="2">
    <source>
        <dbReference type="EMBL" id="EFE65060.2"/>
    </source>
</evidence>